<dbReference type="STRING" id="569365.A0A0D2CQ39"/>
<dbReference type="CDD" id="cd12148">
    <property type="entry name" value="fungal_TF_MHR"/>
    <property type="match status" value="1"/>
</dbReference>
<evidence type="ECO:0000313" key="3">
    <source>
        <dbReference type="EMBL" id="KIW33348.1"/>
    </source>
</evidence>
<dbReference type="InterPro" id="IPR007219">
    <property type="entry name" value="XnlR_reg_dom"/>
</dbReference>
<dbReference type="OrthoDB" id="4540686at2759"/>
<dbReference type="GeneID" id="27339399"/>
<proteinExistence type="predicted"/>
<dbReference type="GO" id="GO:0008270">
    <property type="term" value="F:zinc ion binding"/>
    <property type="evidence" value="ECO:0007669"/>
    <property type="project" value="InterPro"/>
</dbReference>
<name>A0A0D2CQ39_9EURO</name>
<dbReference type="RefSeq" id="XP_016253564.1">
    <property type="nucleotide sequence ID" value="XM_016386636.1"/>
</dbReference>
<keyword evidence="4" id="KW-1185">Reference proteome</keyword>
<dbReference type="HOGENOM" id="CLU_006329_2_2_1"/>
<gene>
    <name evidence="3" type="ORF">PV07_00205</name>
</gene>
<evidence type="ECO:0000259" key="2">
    <source>
        <dbReference type="SMART" id="SM00906"/>
    </source>
</evidence>
<dbReference type="Proteomes" id="UP000054466">
    <property type="component" value="Unassembled WGS sequence"/>
</dbReference>
<dbReference type="AlphaFoldDB" id="A0A0D2CQ39"/>
<sequence length="589" mass="66458">MPLFDRENFLSRIRNPMPKEADLNDDPRLSLLVAQALLFVGSTFVDMDVIHAMGFASRPAARTCLYQRATLLYDFKVEPNPVAILQSLLLLTYWVEMDDQRGPWHWIHAAVSHAQTMDLYGKIVKSSGNHSEIKMLRRLWWCCFMRETIIAVGIRCTTLLRIDEYDITPLNLDDFDFPSSPEDQSCGTTEKDRILAIITVEMARLCSCINRTLSARYSTTIICRANTLLSQMSEPLTPHGVMTFETNDCAAQLSGWLHDLREEARWTKKDEELSTVADSSLTLHRIMLQMTYFTAVNDLYRSQVYPSAEEQYLARGINDKVRQQYRKILFRAAERTAALAEAVFRHNLMRYMPSSSTSVLLPSIVVHVLRIRECPEIADVGTIQGLFSCLRLMEALTEKYSCAKRAMNFLEPGLEAIRRESSVEFEKDRSCEAQLLPRSYTNSSPSPYRSGVMLETFDQSASIDTESTVGQFEKANGEISALRTVRPDVRTWAGAISTHLTGSVDNADVNMQQTPTAFRTVNQGSDGTDNQILCGEGFDQALAHSASSFLGCIDESSFPNNTGEDFAEDEDGSMPWIRWLELGDDTLIL</sequence>
<reference evidence="3 4" key="1">
    <citation type="submission" date="2015-01" db="EMBL/GenBank/DDBJ databases">
        <title>The Genome Sequence of Cladophialophora immunda CBS83496.</title>
        <authorList>
            <consortium name="The Broad Institute Genomics Platform"/>
            <person name="Cuomo C."/>
            <person name="de Hoog S."/>
            <person name="Gorbushina A."/>
            <person name="Stielow B."/>
            <person name="Teixiera M."/>
            <person name="Abouelleil A."/>
            <person name="Chapman S.B."/>
            <person name="Priest M."/>
            <person name="Young S.K."/>
            <person name="Wortman J."/>
            <person name="Nusbaum C."/>
            <person name="Birren B."/>
        </authorList>
    </citation>
    <scope>NUCLEOTIDE SEQUENCE [LARGE SCALE GENOMIC DNA]</scope>
    <source>
        <strain evidence="3 4">CBS 83496</strain>
    </source>
</reference>
<dbReference type="SMART" id="SM00906">
    <property type="entry name" value="Fungal_trans"/>
    <property type="match status" value="1"/>
</dbReference>
<dbReference type="InterPro" id="IPR052761">
    <property type="entry name" value="Fungal_Detox/Toxin_TFs"/>
</dbReference>
<feature type="domain" description="Xylanolytic transcriptional activator regulatory" evidence="2">
    <location>
        <begin position="103"/>
        <end position="175"/>
    </location>
</feature>
<accession>A0A0D2CQ39</accession>
<dbReference type="PANTHER" id="PTHR47425:SF2">
    <property type="entry name" value="FARB-RELATED"/>
    <property type="match status" value="1"/>
</dbReference>
<protein>
    <recommendedName>
        <fullName evidence="2">Xylanolytic transcriptional activator regulatory domain-containing protein</fullName>
    </recommendedName>
</protein>
<evidence type="ECO:0000256" key="1">
    <source>
        <dbReference type="ARBA" id="ARBA00023242"/>
    </source>
</evidence>
<keyword evidence="1" id="KW-0539">Nucleus</keyword>
<dbReference type="VEuPathDB" id="FungiDB:PV07_00205"/>
<dbReference type="EMBL" id="KN847040">
    <property type="protein sequence ID" value="KIW33348.1"/>
    <property type="molecule type" value="Genomic_DNA"/>
</dbReference>
<dbReference type="Pfam" id="PF04082">
    <property type="entry name" value="Fungal_trans"/>
    <property type="match status" value="1"/>
</dbReference>
<evidence type="ECO:0000313" key="4">
    <source>
        <dbReference type="Proteomes" id="UP000054466"/>
    </source>
</evidence>
<organism evidence="3 4">
    <name type="scientific">Cladophialophora immunda</name>
    <dbReference type="NCBI Taxonomy" id="569365"/>
    <lineage>
        <taxon>Eukaryota</taxon>
        <taxon>Fungi</taxon>
        <taxon>Dikarya</taxon>
        <taxon>Ascomycota</taxon>
        <taxon>Pezizomycotina</taxon>
        <taxon>Eurotiomycetes</taxon>
        <taxon>Chaetothyriomycetidae</taxon>
        <taxon>Chaetothyriales</taxon>
        <taxon>Herpotrichiellaceae</taxon>
        <taxon>Cladophialophora</taxon>
    </lineage>
</organism>
<dbReference type="GO" id="GO:0003677">
    <property type="term" value="F:DNA binding"/>
    <property type="evidence" value="ECO:0007669"/>
    <property type="project" value="InterPro"/>
</dbReference>
<dbReference type="PANTHER" id="PTHR47425">
    <property type="entry name" value="FARB-RELATED"/>
    <property type="match status" value="1"/>
</dbReference>
<dbReference type="GO" id="GO:0006351">
    <property type="term" value="P:DNA-templated transcription"/>
    <property type="evidence" value="ECO:0007669"/>
    <property type="project" value="InterPro"/>
</dbReference>